<keyword evidence="1" id="KW-0472">Membrane</keyword>
<evidence type="ECO:0000256" key="1">
    <source>
        <dbReference type="SAM" id="Phobius"/>
    </source>
</evidence>
<name>X6NEK1_RETFI</name>
<reference evidence="2 3" key="1">
    <citation type="journal article" date="2013" name="Curr. Biol.">
        <title>The Genome of the Foraminiferan Reticulomyxa filosa.</title>
        <authorList>
            <person name="Glockner G."/>
            <person name="Hulsmann N."/>
            <person name="Schleicher M."/>
            <person name="Noegel A.A."/>
            <person name="Eichinger L."/>
            <person name="Gallinger C."/>
            <person name="Pawlowski J."/>
            <person name="Sierra R."/>
            <person name="Euteneuer U."/>
            <person name="Pillet L."/>
            <person name="Moustafa A."/>
            <person name="Platzer M."/>
            <person name="Groth M."/>
            <person name="Szafranski K."/>
            <person name="Schliwa M."/>
        </authorList>
    </citation>
    <scope>NUCLEOTIDE SEQUENCE [LARGE SCALE GENOMIC DNA]</scope>
</reference>
<keyword evidence="1" id="KW-0812">Transmembrane</keyword>
<dbReference type="OrthoDB" id="166803at2759"/>
<dbReference type="Proteomes" id="UP000023152">
    <property type="component" value="Unassembled WGS sequence"/>
</dbReference>
<evidence type="ECO:0000313" key="2">
    <source>
        <dbReference type="EMBL" id="ETO24760.1"/>
    </source>
</evidence>
<keyword evidence="3" id="KW-1185">Reference proteome</keyword>
<sequence length="151" mass="17580">MIIIPFWCVNVAAALLEVRTDYFVISTLIATIPGSLLYTTAGRGLANAFELYRDDISTWTLWKQVLFTNEIRFCLLLLLICGLFPMGIRYYNNKYRNNLSYTNTISGGKKEFDYLIFLAYFSKILKNEKEMLNEVNCYKSCNKSKNVMLRF</sequence>
<keyword evidence="1" id="KW-1133">Transmembrane helix</keyword>
<protein>
    <submittedName>
        <fullName evidence="2">Uncharacterized protein</fullName>
    </submittedName>
</protein>
<evidence type="ECO:0000313" key="3">
    <source>
        <dbReference type="Proteomes" id="UP000023152"/>
    </source>
</evidence>
<dbReference type="EMBL" id="ASPP01008975">
    <property type="protein sequence ID" value="ETO24760.1"/>
    <property type="molecule type" value="Genomic_DNA"/>
</dbReference>
<accession>X6NEK1</accession>
<gene>
    <name evidence="2" type="ORF">RFI_12397</name>
</gene>
<feature type="transmembrane region" description="Helical" evidence="1">
    <location>
        <begin position="73"/>
        <end position="91"/>
    </location>
</feature>
<proteinExistence type="predicted"/>
<organism evidence="2 3">
    <name type="scientific">Reticulomyxa filosa</name>
    <dbReference type="NCBI Taxonomy" id="46433"/>
    <lineage>
        <taxon>Eukaryota</taxon>
        <taxon>Sar</taxon>
        <taxon>Rhizaria</taxon>
        <taxon>Retaria</taxon>
        <taxon>Foraminifera</taxon>
        <taxon>Monothalamids</taxon>
        <taxon>Reticulomyxidae</taxon>
        <taxon>Reticulomyxa</taxon>
    </lineage>
</organism>
<comment type="caution">
    <text evidence="2">The sequence shown here is derived from an EMBL/GenBank/DDBJ whole genome shotgun (WGS) entry which is preliminary data.</text>
</comment>
<dbReference type="AlphaFoldDB" id="X6NEK1"/>